<evidence type="ECO:0000256" key="1">
    <source>
        <dbReference type="SAM" id="MobiDB-lite"/>
    </source>
</evidence>
<organism evidence="2 3">
    <name type="scientific">Cymbomonas tetramitiformis</name>
    <dbReference type="NCBI Taxonomy" id="36881"/>
    <lineage>
        <taxon>Eukaryota</taxon>
        <taxon>Viridiplantae</taxon>
        <taxon>Chlorophyta</taxon>
        <taxon>Pyramimonadophyceae</taxon>
        <taxon>Pyramimonadales</taxon>
        <taxon>Pyramimonadaceae</taxon>
        <taxon>Cymbomonas</taxon>
    </lineage>
</organism>
<dbReference type="AlphaFoldDB" id="A0AAE0GE17"/>
<name>A0AAE0GE17_9CHLO</name>
<gene>
    <name evidence="2" type="ORF">CYMTET_15649</name>
</gene>
<feature type="compositionally biased region" description="Polar residues" evidence="1">
    <location>
        <begin position="62"/>
        <end position="79"/>
    </location>
</feature>
<sequence length="86" mass="9493">MFRYCEVPLSVLAAPVGVLPAGTLRVPLDENLGLRAIDRIKSTSQRLPKRSLQLRALSPFQVSRQWPPSPPASDQNSYRLNAPGLI</sequence>
<evidence type="ECO:0000313" key="2">
    <source>
        <dbReference type="EMBL" id="KAK3276267.1"/>
    </source>
</evidence>
<dbReference type="EMBL" id="LGRX02006658">
    <property type="protein sequence ID" value="KAK3276267.1"/>
    <property type="molecule type" value="Genomic_DNA"/>
</dbReference>
<keyword evidence="3" id="KW-1185">Reference proteome</keyword>
<reference evidence="2 3" key="1">
    <citation type="journal article" date="2015" name="Genome Biol. Evol.">
        <title>Comparative Genomics of a Bacterivorous Green Alga Reveals Evolutionary Causalities and Consequences of Phago-Mixotrophic Mode of Nutrition.</title>
        <authorList>
            <person name="Burns J.A."/>
            <person name="Paasch A."/>
            <person name="Narechania A."/>
            <person name="Kim E."/>
        </authorList>
    </citation>
    <scope>NUCLEOTIDE SEQUENCE [LARGE SCALE GENOMIC DNA]</scope>
    <source>
        <strain evidence="2 3">PLY_AMNH</strain>
    </source>
</reference>
<evidence type="ECO:0000313" key="3">
    <source>
        <dbReference type="Proteomes" id="UP001190700"/>
    </source>
</evidence>
<dbReference type="Proteomes" id="UP001190700">
    <property type="component" value="Unassembled WGS sequence"/>
</dbReference>
<protein>
    <submittedName>
        <fullName evidence="2">Uncharacterized protein</fullName>
    </submittedName>
</protein>
<accession>A0AAE0GE17</accession>
<proteinExistence type="predicted"/>
<comment type="caution">
    <text evidence="2">The sequence shown here is derived from an EMBL/GenBank/DDBJ whole genome shotgun (WGS) entry which is preliminary data.</text>
</comment>
<feature type="region of interest" description="Disordered" evidence="1">
    <location>
        <begin position="62"/>
        <end position="86"/>
    </location>
</feature>